<feature type="transmembrane region" description="Helical" evidence="1">
    <location>
        <begin position="39"/>
        <end position="61"/>
    </location>
</feature>
<evidence type="ECO:0000313" key="2">
    <source>
        <dbReference type="EMBL" id="QGN13407.1"/>
    </source>
</evidence>
<keyword evidence="1" id="KW-0812">Transmembrane</keyword>
<keyword evidence="3" id="KW-1185">Reference proteome</keyword>
<dbReference type="Proteomes" id="UP000422736">
    <property type="component" value="Chromosome 1"/>
</dbReference>
<reference evidence="2 3" key="1">
    <citation type="submission" date="2016-03" db="EMBL/GenBank/DDBJ databases">
        <title>How can Kluyveromyces marxianus grow so fast - potential evolutionary course in Saccharomyces Complex revealed by comparative genomics.</title>
        <authorList>
            <person name="Mo W."/>
            <person name="Lu W."/>
            <person name="Yang X."/>
            <person name="Qi J."/>
            <person name="Lv H."/>
        </authorList>
    </citation>
    <scope>NUCLEOTIDE SEQUENCE [LARGE SCALE GENOMIC DNA]</scope>
    <source>
        <strain evidence="2 3">FIM1</strain>
    </source>
</reference>
<keyword evidence="1" id="KW-1133">Transmembrane helix</keyword>
<protein>
    <submittedName>
        <fullName evidence="2">Uncharacterized protein</fullName>
    </submittedName>
</protein>
<evidence type="ECO:0000256" key="1">
    <source>
        <dbReference type="SAM" id="Phobius"/>
    </source>
</evidence>
<dbReference type="EMBL" id="CP015054">
    <property type="protein sequence ID" value="QGN13407.1"/>
    <property type="molecule type" value="Genomic_DNA"/>
</dbReference>
<gene>
    <name evidence="2" type="ORF">FIM1_44</name>
</gene>
<keyword evidence="1" id="KW-0472">Membrane</keyword>
<proteinExistence type="predicted"/>
<sequence length="71" mass="7987">MGIGTQNNKRVACLVFVVFNLITIAGLSFLALNWNKPDNLLYCFVILLLPVPLWLWAVISWSASQIFAYGK</sequence>
<evidence type="ECO:0000313" key="3">
    <source>
        <dbReference type="Proteomes" id="UP000422736"/>
    </source>
</evidence>
<feature type="transmembrane region" description="Helical" evidence="1">
    <location>
        <begin position="12"/>
        <end position="33"/>
    </location>
</feature>
<organism evidence="2 3">
    <name type="scientific">Kluyveromyces marxianus</name>
    <name type="common">Yeast</name>
    <name type="synonym">Candida kefyr</name>
    <dbReference type="NCBI Taxonomy" id="4911"/>
    <lineage>
        <taxon>Eukaryota</taxon>
        <taxon>Fungi</taxon>
        <taxon>Dikarya</taxon>
        <taxon>Ascomycota</taxon>
        <taxon>Saccharomycotina</taxon>
        <taxon>Saccharomycetes</taxon>
        <taxon>Saccharomycetales</taxon>
        <taxon>Saccharomycetaceae</taxon>
        <taxon>Kluyveromyces</taxon>
    </lineage>
</organism>
<accession>A0ABX6EP24</accession>
<name>A0ABX6EP24_KLUMA</name>